<accession>A0A7E5A135</accession>
<dbReference type="AlphaFoldDB" id="A0A7E5A135"/>
<reference evidence="1" key="1">
    <citation type="journal article" date="2013" name="Genetics">
        <title>The draft genome and transcriptome of Panagrellus redivivus are shaped by the harsh demands of a free-living lifestyle.</title>
        <authorList>
            <person name="Srinivasan J."/>
            <person name="Dillman A.R."/>
            <person name="Macchietto M.G."/>
            <person name="Heikkinen L."/>
            <person name="Lakso M."/>
            <person name="Fracchia K.M."/>
            <person name="Antoshechkin I."/>
            <person name="Mortazavi A."/>
            <person name="Wong G."/>
            <person name="Sternberg P.W."/>
        </authorList>
    </citation>
    <scope>NUCLEOTIDE SEQUENCE [LARGE SCALE GENOMIC DNA]</scope>
    <source>
        <strain evidence="1">MT8872</strain>
    </source>
</reference>
<name>A0A7E5A135_PANRE</name>
<reference evidence="2" key="2">
    <citation type="submission" date="2020-10" db="UniProtKB">
        <authorList>
            <consortium name="WormBaseParasite"/>
        </authorList>
    </citation>
    <scope>IDENTIFICATION</scope>
</reference>
<evidence type="ECO:0000313" key="2">
    <source>
        <dbReference type="WBParaSite" id="Pan_g8330.t1"/>
    </source>
</evidence>
<keyword evidence="1" id="KW-1185">Reference proteome</keyword>
<dbReference type="WBParaSite" id="Pan_g8330.t1">
    <property type="protein sequence ID" value="Pan_g8330.t1"/>
    <property type="gene ID" value="Pan_g8330"/>
</dbReference>
<sequence length="181" mass="21351">MRPPPVKLGKTFYNGFSDVKNLRPDVHDHVLVTDNHHAYLWASKETFLFRVFKLLHKIAVFRFLLDGIGDVNPIWHAVIRADDIIYKKQQIYVKETLVLYCDSTDAYEKIIPYISGPYFRLILHGNVNVDQVKRLINPNVMQVRISAKMDLLEQDYDDFAEFVLKQTSSFSNKWYKFVYFV</sequence>
<dbReference type="Proteomes" id="UP000492821">
    <property type="component" value="Unassembled WGS sequence"/>
</dbReference>
<protein>
    <submittedName>
        <fullName evidence="2">Gelsolin-like domain-containing protein</fullName>
    </submittedName>
</protein>
<proteinExistence type="predicted"/>
<organism evidence="1 2">
    <name type="scientific">Panagrellus redivivus</name>
    <name type="common">Microworm</name>
    <dbReference type="NCBI Taxonomy" id="6233"/>
    <lineage>
        <taxon>Eukaryota</taxon>
        <taxon>Metazoa</taxon>
        <taxon>Ecdysozoa</taxon>
        <taxon>Nematoda</taxon>
        <taxon>Chromadorea</taxon>
        <taxon>Rhabditida</taxon>
        <taxon>Tylenchina</taxon>
        <taxon>Panagrolaimomorpha</taxon>
        <taxon>Panagrolaimoidea</taxon>
        <taxon>Panagrolaimidae</taxon>
        <taxon>Panagrellus</taxon>
    </lineage>
</organism>
<evidence type="ECO:0000313" key="1">
    <source>
        <dbReference type="Proteomes" id="UP000492821"/>
    </source>
</evidence>